<gene>
    <name evidence="2" type="ORF">OE88DRAFT_1740312</name>
</gene>
<accession>A0A5C3MM98</accession>
<sequence length="93" mass="10132">MLMSAAGHALMSVVLDYDVEGGLQEAQELAEERARRQEEGADGTVEEPSAEDDLRIIHDHRFHHGCTQRIPESVKGAPSPDQASPSSTDHDIV</sequence>
<dbReference type="EMBL" id="ML213543">
    <property type="protein sequence ID" value="TFK45456.1"/>
    <property type="molecule type" value="Genomic_DNA"/>
</dbReference>
<evidence type="ECO:0000313" key="2">
    <source>
        <dbReference type="EMBL" id="TFK45456.1"/>
    </source>
</evidence>
<dbReference type="AlphaFoldDB" id="A0A5C3MM98"/>
<evidence type="ECO:0000256" key="1">
    <source>
        <dbReference type="SAM" id="MobiDB-lite"/>
    </source>
</evidence>
<evidence type="ECO:0000313" key="3">
    <source>
        <dbReference type="Proteomes" id="UP000305948"/>
    </source>
</evidence>
<feature type="region of interest" description="Disordered" evidence="1">
    <location>
        <begin position="66"/>
        <end position="93"/>
    </location>
</feature>
<protein>
    <submittedName>
        <fullName evidence="2">Uncharacterized protein</fullName>
    </submittedName>
</protein>
<feature type="compositionally biased region" description="Basic and acidic residues" evidence="1">
    <location>
        <begin position="30"/>
        <end position="39"/>
    </location>
</feature>
<reference evidence="2 3" key="1">
    <citation type="journal article" date="2019" name="Nat. Ecol. Evol.">
        <title>Megaphylogeny resolves global patterns of mushroom evolution.</title>
        <authorList>
            <person name="Varga T."/>
            <person name="Krizsan K."/>
            <person name="Foldi C."/>
            <person name="Dima B."/>
            <person name="Sanchez-Garcia M."/>
            <person name="Sanchez-Ramirez S."/>
            <person name="Szollosi G.J."/>
            <person name="Szarkandi J.G."/>
            <person name="Papp V."/>
            <person name="Albert L."/>
            <person name="Andreopoulos W."/>
            <person name="Angelini C."/>
            <person name="Antonin V."/>
            <person name="Barry K.W."/>
            <person name="Bougher N.L."/>
            <person name="Buchanan P."/>
            <person name="Buyck B."/>
            <person name="Bense V."/>
            <person name="Catcheside P."/>
            <person name="Chovatia M."/>
            <person name="Cooper J."/>
            <person name="Damon W."/>
            <person name="Desjardin D."/>
            <person name="Finy P."/>
            <person name="Geml J."/>
            <person name="Haridas S."/>
            <person name="Hughes K."/>
            <person name="Justo A."/>
            <person name="Karasinski D."/>
            <person name="Kautmanova I."/>
            <person name="Kiss B."/>
            <person name="Kocsube S."/>
            <person name="Kotiranta H."/>
            <person name="LaButti K.M."/>
            <person name="Lechner B.E."/>
            <person name="Liimatainen K."/>
            <person name="Lipzen A."/>
            <person name="Lukacs Z."/>
            <person name="Mihaltcheva S."/>
            <person name="Morgado L.N."/>
            <person name="Niskanen T."/>
            <person name="Noordeloos M.E."/>
            <person name="Ohm R.A."/>
            <person name="Ortiz-Santana B."/>
            <person name="Ovrebo C."/>
            <person name="Racz N."/>
            <person name="Riley R."/>
            <person name="Savchenko A."/>
            <person name="Shiryaev A."/>
            <person name="Soop K."/>
            <person name="Spirin V."/>
            <person name="Szebenyi C."/>
            <person name="Tomsovsky M."/>
            <person name="Tulloss R.E."/>
            <person name="Uehling J."/>
            <person name="Grigoriev I.V."/>
            <person name="Vagvolgyi C."/>
            <person name="Papp T."/>
            <person name="Martin F.M."/>
            <person name="Miettinen O."/>
            <person name="Hibbett D.S."/>
            <person name="Nagy L.G."/>
        </authorList>
    </citation>
    <scope>NUCLEOTIDE SEQUENCE [LARGE SCALE GENOMIC DNA]</scope>
    <source>
        <strain evidence="2 3">OMC1185</strain>
    </source>
</reference>
<feature type="region of interest" description="Disordered" evidence="1">
    <location>
        <begin position="26"/>
        <end position="52"/>
    </location>
</feature>
<dbReference type="Proteomes" id="UP000305948">
    <property type="component" value="Unassembled WGS sequence"/>
</dbReference>
<name>A0A5C3MM98_9AGAM</name>
<proteinExistence type="predicted"/>
<keyword evidence="3" id="KW-1185">Reference proteome</keyword>
<feature type="compositionally biased region" description="Acidic residues" evidence="1">
    <location>
        <begin position="40"/>
        <end position="51"/>
    </location>
</feature>
<organism evidence="2 3">
    <name type="scientific">Heliocybe sulcata</name>
    <dbReference type="NCBI Taxonomy" id="5364"/>
    <lineage>
        <taxon>Eukaryota</taxon>
        <taxon>Fungi</taxon>
        <taxon>Dikarya</taxon>
        <taxon>Basidiomycota</taxon>
        <taxon>Agaricomycotina</taxon>
        <taxon>Agaricomycetes</taxon>
        <taxon>Gloeophyllales</taxon>
        <taxon>Gloeophyllaceae</taxon>
        <taxon>Heliocybe</taxon>
    </lineage>
</organism>